<reference evidence="2" key="2">
    <citation type="submission" date="2015-01" db="EMBL/GenBank/DDBJ databases">
        <title>Evolutionary Origins and Diversification of the Mycorrhizal Mutualists.</title>
        <authorList>
            <consortium name="DOE Joint Genome Institute"/>
            <consortium name="Mycorrhizal Genomics Consortium"/>
            <person name="Kohler A."/>
            <person name="Kuo A."/>
            <person name="Nagy L.G."/>
            <person name="Floudas D."/>
            <person name="Copeland A."/>
            <person name="Barry K.W."/>
            <person name="Cichocki N."/>
            <person name="Veneault-Fourrey C."/>
            <person name="LaButti K."/>
            <person name="Lindquist E.A."/>
            <person name="Lipzen A."/>
            <person name="Lundell T."/>
            <person name="Morin E."/>
            <person name="Murat C."/>
            <person name="Riley R."/>
            <person name="Ohm R."/>
            <person name="Sun H."/>
            <person name="Tunlid A."/>
            <person name="Henrissat B."/>
            <person name="Grigoriev I.V."/>
            <person name="Hibbett D.S."/>
            <person name="Martin F."/>
        </authorList>
    </citation>
    <scope>NUCLEOTIDE SEQUENCE [LARGE SCALE GENOMIC DNA]</scope>
    <source>
        <strain evidence="2">Ve08.2h10</strain>
    </source>
</reference>
<proteinExistence type="predicted"/>
<evidence type="ECO:0000313" key="2">
    <source>
        <dbReference type="Proteomes" id="UP000054538"/>
    </source>
</evidence>
<organism evidence="1 2">
    <name type="scientific">Paxillus rubicundulus Ve08.2h10</name>
    <dbReference type="NCBI Taxonomy" id="930991"/>
    <lineage>
        <taxon>Eukaryota</taxon>
        <taxon>Fungi</taxon>
        <taxon>Dikarya</taxon>
        <taxon>Basidiomycota</taxon>
        <taxon>Agaricomycotina</taxon>
        <taxon>Agaricomycetes</taxon>
        <taxon>Agaricomycetidae</taxon>
        <taxon>Boletales</taxon>
        <taxon>Paxilineae</taxon>
        <taxon>Paxillaceae</taxon>
        <taxon>Paxillus</taxon>
    </lineage>
</organism>
<gene>
    <name evidence="1" type="ORF">PAXRUDRAFT_168173</name>
</gene>
<evidence type="ECO:0000313" key="1">
    <source>
        <dbReference type="EMBL" id="KIK76985.1"/>
    </source>
</evidence>
<keyword evidence="2" id="KW-1185">Reference proteome</keyword>
<dbReference type="OrthoDB" id="3187773at2759"/>
<name>A0A0D0DGG3_9AGAM</name>
<sequence length="115" mass="12415">MIIPQAHSHAKTSAALAIELGITSLPSLISCFLVEQLHPESWPAHSCLPPFTGHIKIFNSAAAMFVAQSNQSSIGSMHCEHICVVPSWWRGSACYDCVFVSTDNTQEGMLGMEVA</sequence>
<dbReference type="EMBL" id="KN827197">
    <property type="protein sequence ID" value="KIK76985.1"/>
    <property type="molecule type" value="Genomic_DNA"/>
</dbReference>
<accession>A0A0D0DGG3</accession>
<protein>
    <submittedName>
        <fullName evidence="1">Uncharacterized protein</fullName>
    </submittedName>
</protein>
<reference evidence="1 2" key="1">
    <citation type="submission" date="2014-04" db="EMBL/GenBank/DDBJ databases">
        <authorList>
            <consortium name="DOE Joint Genome Institute"/>
            <person name="Kuo A."/>
            <person name="Kohler A."/>
            <person name="Jargeat P."/>
            <person name="Nagy L.G."/>
            <person name="Floudas D."/>
            <person name="Copeland A."/>
            <person name="Barry K.W."/>
            <person name="Cichocki N."/>
            <person name="Veneault-Fourrey C."/>
            <person name="LaButti K."/>
            <person name="Lindquist E.A."/>
            <person name="Lipzen A."/>
            <person name="Lundell T."/>
            <person name="Morin E."/>
            <person name="Murat C."/>
            <person name="Sun H."/>
            <person name="Tunlid A."/>
            <person name="Henrissat B."/>
            <person name="Grigoriev I.V."/>
            <person name="Hibbett D.S."/>
            <person name="Martin F."/>
            <person name="Nordberg H.P."/>
            <person name="Cantor M.N."/>
            <person name="Hua S.X."/>
        </authorList>
    </citation>
    <scope>NUCLEOTIDE SEQUENCE [LARGE SCALE GENOMIC DNA]</scope>
    <source>
        <strain evidence="1 2">Ve08.2h10</strain>
    </source>
</reference>
<dbReference type="HOGENOM" id="CLU_006344_15_1_1"/>
<dbReference type="Proteomes" id="UP000054538">
    <property type="component" value="Unassembled WGS sequence"/>
</dbReference>
<dbReference type="STRING" id="930991.A0A0D0DGG3"/>
<dbReference type="AlphaFoldDB" id="A0A0D0DGG3"/>
<dbReference type="InParanoid" id="A0A0D0DGG3"/>